<comment type="caution">
    <text evidence="2">The sequence shown here is derived from an EMBL/GenBank/DDBJ whole genome shotgun (WGS) entry which is preliminary data.</text>
</comment>
<dbReference type="Proteomes" id="UP000612282">
    <property type="component" value="Unassembled WGS sequence"/>
</dbReference>
<reference evidence="2 3" key="1">
    <citation type="submission" date="2021-01" db="EMBL/GenBank/DDBJ databases">
        <title>Whole genome shotgun sequence of Actinoplanes couchii NBRC 106145.</title>
        <authorList>
            <person name="Komaki H."/>
            <person name="Tamura T."/>
        </authorList>
    </citation>
    <scope>NUCLEOTIDE SEQUENCE [LARGE SCALE GENOMIC DNA]</scope>
    <source>
        <strain evidence="2 3">NBRC 106145</strain>
    </source>
</reference>
<evidence type="ECO:0000313" key="3">
    <source>
        <dbReference type="Proteomes" id="UP000612282"/>
    </source>
</evidence>
<proteinExistence type="predicted"/>
<name>A0ABQ3X9G8_9ACTN</name>
<organism evidence="2 3">
    <name type="scientific">Actinoplanes couchii</name>
    <dbReference type="NCBI Taxonomy" id="403638"/>
    <lineage>
        <taxon>Bacteria</taxon>
        <taxon>Bacillati</taxon>
        <taxon>Actinomycetota</taxon>
        <taxon>Actinomycetes</taxon>
        <taxon>Micromonosporales</taxon>
        <taxon>Micromonosporaceae</taxon>
        <taxon>Actinoplanes</taxon>
    </lineage>
</organism>
<sequence>MSRASRVLWAWRAGQAGSYGLGEPGRPDPKGLVKPNPTGLVSQAGRTSRAGEPDPTGLVSRASGPNGSGEPGGRESKDGVTRKVHDRMA</sequence>
<keyword evidence="3" id="KW-1185">Reference proteome</keyword>
<accession>A0ABQ3X9G8</accession>
<evidence type="ECO:0000256" key="1">
    <source>
        <dbReference type="SAM" id="MobiDB-lite"/>
    </source>
</evidence>
<dbReference type="EMBL" id="BOMG01000044">
    <property type="protein sequence ID" value="GID55151.1"/>
    <property type="molecule type" value="Genomic_DNA"/>
</dbReference>
<evidence type="ECO:0000313" key="2">
    <source>
        <dbReference type="EMBL" id="GID55151.1"/>
    </source>
</evidence>
<gene>
    <name evidence="2" type="ORF">Aco03nite_035550</name>
</gene>
<feature type="region of interest" description="Disordered" evidence="1">
    <location>
        <begin position="14"/>
        <end position="89"/>
    </location>
</feature>
<protein>
    <submittedName>
        <fullName evidence="2">Uncharacterized protein</fullName>
    </submittedName>
</protein>
<feature type="compositionally biased region" description="Basic and acidic residues" evidence="1">
    <location>
        <begin position="72"/>
        <end position="89"/>
    </location>
</feature>